<dbReference type="AlphaFoldDB" id="A0AAU9IM83"/>
<proteinExistence type="predicted"/>
<accession>A0AAU9IM83</accession>
<dbReference type="EMBL" id="CAJZBQ010000014">
    <property type="protein sequence ID" value="CAG9315572.1"/>
    <property type="molecule type" value="Genomic_DNA"/>
</dbReference>
<evidence type="ECO:0000256" key="1">
    <source>
        <dbReference type="SAM" id="MobiDB-lite"/>
    </source>
</evidence>
<evidence type="ECO:0000313" key="2">
    <source>
        <dbReference type="EMBL" id="CAG9315572.1"/>
    </source>
</evidence>
<feature type="region of interest" description="Disordered" evidence="1">
    <location>
        <begin position="87"/>
        <end position="120"/>
    </location>
</feature>
<keyword evidence="3" id="KW-1185">Reference proteome</keyword>
<name>A0AAU9IM83_9CILI</name>
<reference evidence="2" key="1">
    <citation type="submission" date="2021-09" db="EMBL/GenBank/DDBJ databases">
        <authorList>
            <consortium name="AG Swart"/>
            <person name="Singh M."/>
            <person name="Singh A."/>
            <person name="Seah K."/>
            <person name="Emmerich C."/>
        </authorList>
    </citation>
    <scope>NUCLEOTIDE SEQUENCE</scope>
    <source>
        <strain evidence="2">ATCC30299</strain>
    </source>
</reference>
<gene>
    <name evidence="2" type="ORF">BSTOLATCC_MIC14326</name>
</gene>
<comment type="caution">
    <text evidence="2">The sequence shown here is derived from an EMBL/GenBank/DDBJ whole genome shotgun (WGS) entry which is preliminary data.</text>
</comment>
<evidence type="ECO:0000313" key="3">
    <source>
        <dbReference type="Proteomes" id="UP001162131"/>
    </source>
</evidence>
<sequence>MDIQIRSRKSIIKKRKHTGFSVDTASRSSLIPDYNSLRDPNLVGFFASKYKRKLLFDQKLITRRGFINDRIAFRPIFDESLRKCNTQKKLRSQTPDVKKKSPRLKKVSPSRSKSKSKLPELKRISSTELKEVINRFRTSTTNTVKTSQGENSFIEKDVS</sequence>
<dbReference type="Proteomes" id="UP001162131">
    <property type="component" value="Unassembled WGS sequence"/>
</dbReference>
<feature type="compositionally biased region" description="Basic residues" evidence="1">
    <location>
        <begin position="100"/>
        <end position="116"/>
    </location>
</feature>
<protein>
    <submittedName>
        <fullName evidence="2">Uncharacterized protein</fullName>
    </submittedName>
</protein>
<organism evidence="2 3">
    <name type="scientific">Blepharisma stoltei</name>
    <dbReference type="NCBI Taxonomy" id="1481888"/>
    <lineage>
        <taxon>Eukaryota</taxon>
        <taxon>Sar</taxon>
        <taxon>Alveolata</taxon>
        <taxon>Ciliophora</taxon>
        <taxon>Postciliodesmatophora</taxon>
        <taxon>Heterotrichea</taxon>
        <taxon>Heterotrichida</taxon>
        <taxon>Blepharismidae</taxon>
        <taxon>Blepharisma</taxon>
    </lineage>
</organism>